<sequence>MDVTQRCLDLRAHIGHCWAMRLMLLLCLTLLTACGRPMTDTEKAFAQTLHGDTLDTSQVRIVDGAPTRAVTFTRTPRPRTTCRQRILPPATTETVTSKPAAIAIYNHILFDRDWYLEDYLPDYPDQIGLIAAMLFAHELTHAWQWQNRAETGYSPWAAAFEHRGASDPYLFDIDASPAFNDFGYEQQGAIVEEFVCCRALDPTAPRTARLHALLSQVMPVAPLPTGRPYAVGLPWEGVELRGICQ</sequence>
<dbReference type="EMBL" id="CP002623">
    <property type="protein sequence ID" value="AEI93202.1"/>
    <property type="molecule type" value="Genomic_DNA"/>
</dbReference>
<dbReference type="AlphaFoldDB" id="F7ZCH1"/>
<dbReference type="Proteomes" id="UP000001353">
    <property type="component" value="Chromosome"/>
</dbReference>
<accession>F7ZCH1</accession>
<protein>
    <recommendedName>
        <fullName evidence="3">Lipoprotein</fullName>
    </recommendedName>
</protein>
<evidence type="ECO:0000313" key="1">
    <source>
        <dbReference type="EMBL" id="AEI93202.1"/>
    </source>
</evidence>
<dbReference type="STRING" id="391595.RLO149_c011980"/>
<dbReference type="PROSITE" id="PS51257">
    <property type="entry name" value="PROKAR_LIPOPROTEIN"/>
    <property type="match status" value="1"/>
</dbReference>
<dbReference type="KEGG" id="rli:RLO149_c011980"/>
<proteinExistence type="predicted"/>
<evidence type="ECO:0008006" key="3">
    <source>
        <dbReference type="Google" id="ProtNLM"/>
    </source>
</evidence>
<evidence type="ECO:0000313" key="2">
    <source>
        <dbReference type="Proteomes" id="UP000001353"/>
    </source>
</evidence>
<name>F7ZCH1_ROSLO</name>
<gene>
    <name evidence="1" type="ordered locus">RLO149_c011980</name>
</gene>
<organism evidence="1 2">
    <name type="scientific">Roseobacter litoralis (strain ATCC 49566 / DSM 6996 / JCM 21268 / NBRC 15278 / OCh 149)</name>
    <dbReference type="NCBI Taxonomy" id="391595"/>
    <lineage>
        <taxon>Bacteria</taxon>
        <taxon>Pseudomonadati</taxon>
        <taxon>Pseudomonadota</taxon>
        <taxon>Alphaproteobacteria</taxon>
        <taxon>Rhodobacterales</taxon>
        <taxon>Roseobacteraceae</taxon>
        <taxon>Roseobacter</taxon>
    </lineage>
</organism>
<dbReference type="eggNOG" id="ENOG502Z8XR">
    <property type="taxonomic scope" value="Bacteria"/>
</dbReference>
<keyword evidence="2" id="KW-1185">Reference proteome</keyword>
<reference evidence="1 2" key="1">
    <citation type="journal article" date="2011" name="BMC Genomics">
        <title>Comparative genome analysis and genome-guided physiological analysis of Roseobacter litoralis.</title>
        <authorList>
            <person name="Kalhoefer D."/>
            <person name="Thole S."/>
            <person name="Voget S."/>
            <person name="Lehmann R."/>
            <person name="Liesegang H."/>
            <person name="Wollher A."/>
            <person name="Daniel R."/>
            <person name="Simon M."/>
            <person name="Brinkhoff T."/>
        </authorList>
    </citation>
    <scope>NUCLEOTIDE SEQUENCE [LARGE SCALE GENOMIC DNA]</scope>
    <source>
        <strain evidence="2">ATCC 49566 / DSM 6996 / JCM 21268 / NBRC 15278 / OCh 149</strain>
    </source>
</reference>
<dbReference type="HOGENOM" id="CLU_1214036_0_0_5"/>